<dbReference type="Proteomes" id="UP000011618">
    <property type="component" value="Unassembled WGS sequence"/>
</dbReference>
<evidence type="ECO:0000313" key="1">
    <source>
        <dbReference type="EMBL" id="ELY76096.1"/>
    </source>
</evidence>
<dbReference type="eggNOG" id="arCOG04569">
    <property type="taxonomic scope" value="Archaea"/>
</dbReference>
<name>L9YQZ9_9EURY</name>
<protein>
    <submittedName>
        <fullName evidence="1">Uncharacterized protein</fullName>
    </submittedName>
</protein>
<accession>L9YQZ9</accession>
<sequence length="194" mass="20655">MTLTRGDSSHGDRFAVRTAVGSWNAAGGKTLIQSPIQPEAMSDNPWTDRIVGERMAVDQEFSAQIEASQFSNQQWSLIMTATEFEIERPDDPDQARIVANTDKLDGVIPELDNVQTGMGAMAGGQAADGSSSSSGGVLDSIMGALGVGGNSGPSEADQRKAAERLTQEYAAQLQSHLESKGKWETIRQQVADAQ</sequence>
<reference evidence="1 2" key="1">
    <citation type="journal article" date="2014" name="PLoS Genet.">
        <title>Phylogenetically driven sequencing of extremely halophilic archaea reveals strategies for static and dynamic osmo-response.</title>
        <authorList>
            <person name="Becker E.A."/>
            <person name="Seitzer P.M."/>
            <person name="Tritt A."/>
            <person name="Larsen D."/>
            <person name="Krusor M."/>
            <person name="Yao A.I."/>
            <person name="Wu D."/>
            <person name="Madern D."/>
            <person name="Eisen J.A."/>
            <person name="Darling A.E."/>
            <person name="Facciotti M.T."/>
        </authorList>
    </citation>
    <scope>NUCLEOTIDE SEQUENCE [LARGE SCALE GENOMIC DNA]</scope>
    <source>
        <strain evidence="1 2">DSM 3751</strain>
    </source>
</reference>
<comment type="caution">
    <text evidence="1">The sequence shown here is derived from an EMBL/GenBank/DDBJ whole genome shotgun (WGS) entry which is preliminary data.</text>
</comment>
<dbReference type="PATRIC" id="fig|1227495.3.peg.2505"/>
<organism evidence="1 2">
    <name type="scientific">Natrinema pallidum DSM 3751</name>
    <dbReference type="NCBI Taxonomy" id="1227495"/>
    <lineage>
        <taxon>Archaea</taxon>
        <taxon>Methanobacteriati</taxon>
        <taxon>Methanobacteriota</taxon>
        <taxon>Stenosarchaea group</taxon>
        <taxon>Halobacteria</taxon>
        <taxon>Halobacteriales</taxon>
        <taxon>Natrialbaceae</taxon>
        <taxon>Natrinema</taxon>
    </lineage>
</organism>
<gene>
    <name evidence="1" type="ORF">C487_12506</name>
</gene>
<dbReference type="Pfam" id="PF19113">
    <property type="entry name" value="DUF5799"/>
    <property type="match status" value="1"/>
</dbReference>
<evidence type="ECO:0000313" key="2">
    <source>
        <dbReference type="Proteomes" id="UP000011618"/>
    </source>
</evidence>
<dbReference type="InterPro" id="IPR043821">
    <property type="entry name" value="DUF5799"/>
</dbReference>
<proteinExistence type="predicted"/>
<dbReference type="EMBL" id="AOII01000073">
    <property type="protein sequence ID" value="ELY76096.1"/>
    <property type="molecule type" value="Genomic_DNA"/>
</dbReference>
<dbReference type="AlphaFoldDB" id="L9YQZ9"/>